<dbReference type="InterPro" id="IPR017867">
    <property type="entry name" value="Tyr_phospatase_low_mol_wt"/>
</dbReference>
<protein>
    <recommendedName>
        <fullName evidence="2">protein-tyrosine-phosphatase</fullName>
        <ecNumber evidence="2">3.1.3.48</ecNumber>
    </recommendedName>
</protein>
<dbReference type="InterPro" id="IPR050438">
    <property type="entry name" value="LMW_PTPase"/>
</dbReference>
<dbReference type="EMBL" id="JAGSOG010000097">
    <property type="protein sequence ID" value="MBR7835480.1"/>
    <property type="molecule type" value="Genomic_DNA"/>
</dbReference>
<proteinExistence type="inferred from homology"/>
<evidence type="ECO:0000259" key="7">
    <source>
        <dbReference type="SMART" id="SM00226"/>
    </source>
</evidence>
<dbReference type="RefSeq" id="WP_212529972.1">
    <property type="nucleotide sequence ID" value="NZ_JAGSOG010000097.1"/>
</dbReference>
<dbReference type="GO" id="GO:0004725">
    <property type="term" value="F:protein tyrosine phosphatase activity"/>
    <property type="evidence" value="ECO:0007669"/>
    <property type="project" value="UniProtKB-EC"/>
</dbReference>
<dbReference type="PRINTS" id="PR00719">
    <property type="entry name" value="LMWPTPASE"/>
</dbReference>
<feature type="compositionally biased region" description="Acidic residues" evidence="6">
    <location>
        <begin position="162"/>
        <end position="182"/>
    </location>
</feature>
<evidence type="ECO:0000256" key="5">
    <source>
        <dbReference type="PIRSR" id="PIRSR617867-1"/>
    </source>
</evidence>
<evidence type="ECO:0000313" key="9">
    <source>
        <dbReference type="Proteomes" id="UP000675781"/>
    </source>
</evidence>
<dbReference type="InterPro" id="IPR036196">
    <property type="entry name" value="Ptyr_pPase_sf"/>
</dbReference>
<dbReference type="Proteomes" id="UP000675781">
    <property type="component" value="Unassembled WGS sequence"/>
</dbReference>
<keyword evidence="9" id="KW-1185">Reference proteome</keyword>
<comment type="caution">
    <text evidence="8">The sequence shown here is derived from an EMBL/GenBank/DDBJ whole genome shotgun (WGS) entry which is preliminary data.</text>
</comment>
<sequence>MPYRVTFVCTGNICRSPMAEHVLRGHLGREGLGARVEVDSSGTGGWHAGDPADHRTVRTLRRHGYTSAHQARRFRREWFDSYDLVLALDTGHLQELRRQARGPQDTAKLRLLRSFDPAAGTRLDVPDPYYGGNAEFEHVLDLIEAAMPRLIAEIRAALEAAGPDEGEAEDADYAEGADELDQAADGAGW</sequence>
<evidence type="ECO:0000256" key="2">
    <source>
        <dbReference type="ARBA" id="ARBA00013064"/>
    </source>
</evidence>
<dbReference type="InterPro" id="IPR023485">
    <property type="entry name" value="Ptyr_pPase"/>
</dbReference>
<feature type="active site" description="Nucleophile" evidence="5">
    <location>
        <position position="9"/>
    </location>
</feature>
<evidence type="ECO:0000256" key="6">
    <source>
        <dbReference type="SAM" id="MobiDB-lite"/>
    </source>
</evidence>
<dbReference type="AlphaFoldDB" id="A0A941EQF0"/>
<name>A0A941EQF0_9ACTN</name>
<reference evidence="8" key="1">
    <citation type="submission" date="2021-04" db="EMBL/GenBank/DDBJ databases">
        <title>Genome based classification of Actinospica acidithermotolerans sp. nov., an actinobacterium isolated from an Indonesian hot spring.</title>
        <authorList>
            <person name="Kusuma A.B."/>
            <person name="Putra K.E."/>
            <person name="Nafisah S."/>
            <person name="Loh J."/>
            <person name="Nouioui I."/>
            <person name="Goodfellow M."/>
        </authorList>
    </citation>
    <scope>NUCLEOTIDE SEQUENCE</scope>
    <source>
        <strain evidence="8">CSCA 57</strain>
    </source>
</reference>
<organism evidence="8 9">
    <name type="scientific">Actinospica durhamensis</name>
    <dbReference type="NCBI Taxonomy" id="1508375"/>
    <lineage>
        <taxon>Bacteria</taxon>
        <taxon>Bacillati</taxon>
        <taxon>Actinomycetota</taxon>
        <taxon>Actinomycetes</taxon>
        <taxon>Catenulisporales</taxon>
        <taxon>Actinospicaceae</taxon>
        <taxon>Actinospica</taxon>
    </lineage>
</organism>
<keyword evidence="3" id="KW-0378">Hydrolase</keyword>
<dbReference type="SMART" id="SM00226">
    <property type="entry name" value="LMWPc"/>
    <property type="match status" value="1"/>
</dbReference>
<feature type="region of interest" description="Disordered" evidence="6">
    <location>
        <begin position="161"/>
        <end position="189"/>
    </location>
</feature>
<dbReference type="CDD" id="cd16343">
    <property type="entry name" value="LMWPTP"/>
    <property type="match status" value="1"/>
</dbReference>
<evidence type="ECO:0000313" key="8">
    <source>
        <dbReference type="EMBL" id="MBR7835480.1"/>
    </source>
</evidence>
<feature type="active site" evidence="5">
    <location>
        <position position="15"/>
    </location>
</feature>
<keyword evidence="4" id="KW-0904">Protein phosphatase</keyword>
<comment type="similarity">
    <text evidence="1">Belongs to the low molecular weight phosphotyrosine protein phosphatase family.</text>
</comment>
<dbReference type="SUPFAM" id="SSF52788">
    <property type="entry name" value="Phosphotyrosine protein phosphatases I"/>
    <property type="match status" value="1"/>
</dbReference>
<evidence type="ECO:0000256" key="3">
    <source>
        <dbReference type="ARBA" id="ARBA00022801"/>
    </source>
</evidence>
<evidence type="ECO:0000256" key="4">
    <source>
        <dbReference type="ARBA" id="ARBA00022912"/>
    </source>
</evidence>
<dbReference type="Pfam" id="PF01451">
    <property type="entry name" value="LMWPc"/>
    <property type="match status" value="1"/>
</dbReference>
<dbReference type="EC" id="3.1.3.48" evidence="2"/>
<dbReference type="Gene3D" id="3.40.50.2300">
    <property type="match status" value="1"/>
</dbReference>
<evidence type="ECO:0000256" key="1">
    <source>
        <dbReference type="ARBA" id="ARBA00011063"/>
    </source>
</evidence>
<feature type="domain" description="Phosphotyrosine protein phosphatase I" evidence="7">
    <location>
        <begin position="3"/>
        <end position="153"/>
    </location>
</feature>
<accession>A0A941EQF0</accession>
<dbReference type="PANTHER" id="PTHR11717">
    <property type="entry name" value="LOW MOLECULAR WEIGHT PROTEIN TYROSINE PHOSPHATASE"/>
    <property type="match status" value="1"/>
</dbReference>
<dbReference type="PANTHER" id="PTHR11717:SF7">
    <property type="entry name" value="LOW MOLECULAR WEIGHT PHOSPHOTYROSINE PROTEIN PHOSPHATASE"/>
    <property type="match status" value="1"/>
</dbReference>
<feature type="active site" description="Proton donor" evidence="5">
    <location>
        <position position="127"/>
    </location>
</feature>
<gene>
    <name evidence="8" type="ORF">KDL01_19550</name>
</gene>